<protein>
    <submittedName>
        <fullName evidence="3">Pol-like protein</fullName>
    </submittedName>
</protein>
<dbReference type="SUPFAM" id="SSF56672">
    <property type="entry name" value="DNA/RNA polymerases"/>
    <property type="match status" value="1"/>
</dbReference>
<dbReference type="InterPro" id="IPR036691">
    <property type="entry name" value="Endo/exonu/phosph_ase_sf"/>
</dbReference>
<feature type="domain" description="Reverse transcriptase" evidence="2">
    <location>
        <begin position="518"/>
        <end position="790"/>
    </location>
</feature>
<name>Q76IM5_TETNG</name>
<dbReference type="CDD" id="cd01650">
    <property type="entry name" value="RT_nLTR_like"/>
    <property type="match status" value="1"/>
</dbReference>
<evidence type="ECO:0000313" key="3">
    <source>
        <dbReference type="EMBL" id="BAC82605.1"/>
    </source>
</evidence>
<dbReference type="PANTHER" id="PTHR19446">
    <property type="entry name" value="REVERSE TRANSCRIPTASES"/>
    <property type="match status" value="1"/>
</dbReference>
<feature type="signal peptide" evidence="1">
    <location>
        <begin position="1"/>
        <end position="19"/>
    </location>
</feature>
<feature type="chain" id="PRO_5004286049" evidence="1">
    <location>
        <begin position="20"/>
        <end position="1318"/>
    </location>
</feature>
<dbReference type="GO" id="GO:0003824">
    <property type="term" value="F:catalytic activity"/>
    <property type="evidence" value="ECO:0007669"/>
    <property type="project" value="InterPro"/>
</dbReference>
<dbReference type="Gene3D" id="3.60.10.10">
    <property type="entry name" value="Endonuclease/exonuclease/phosphatase"/>
    <property type="match status" value="1"/>
</dbReference>
<dbReference type="Pfam" id="PF03372">
    <property type="entry name" value="Exo_endo_phos"/>
    <property type="match status" value="1"/>
</dbReference>
<dbReference type="EMBL" id="AB097135">
    <property type="protein sequence ID" value="BAC82605.1"/>
    <property type="molecule type" value="Genomic_DNA"/>
</dbReference>
<dbReference type="InterPro" id="IPR043502">
    <property type="entry name" value="DNA/RNA_pol_sf"/>
</dbReference>
<evidence type="ECO:0000259" key="2">
    <source>
        <dbReference type="PROSITE" id="PS50878"/>
    </source>
</evidence>
<dbReference type="Pfam" id="PF00078">
    <property type="entry name" value="RVT_1"/>
    <property type="match status" value="1"/>
</dbReference>
<dbReference type="PROSITE" id="PS50878">
    <property type="entry name" value="RT_POL"/>
    <property type="match status" value="1"/>
</dbReference>
<dbReference type="InterPro" id="IPR005135">
    <property type="entry name" value="Endo/exonuclease/phosphatase"/>
</dbReference>
<sequence>MMDTLILVLFFIASDFNLSHNMESFRVGTLNVNGARVAEKRALVFDTARRKRVEVLFLQETYSDEHNQADWAKEWEGQVVLSHLSTASGGVGLLFLRSFTPTSVEVEHVVKGRCLLVTACFNERTVVFINVYAPTNGTERKSFLEKVSARLNRCGPEDFLIMGGDFNCTECEFVDRNHAEPHPGSQHALKQLVHSHGLVDAWRRMHADCRQYTWSRLGEDRISMARLDRFYVFKHHFNALKSCSITPAGFTDHSLVLCHVFIKNVLPKSAYWHFNSVLTSDKGFREALIYFWTAFRRRKSDFTCLRQWWDHGKTEIRLLCQQYTLNVTRDACRSIRELESEIVDLEILSAFTENRGHIEALKSKKMALKDLLGTKVQGALVRSRVQNIAEMDAPSSFFFGLEKRHGQRKAIHCLLSDTGQELTEPGQLRKRATEFYSALYSSEYREREDLFEEFCGGLPQVSEATNVRLDGPLSVSELHAALQRMQGRRAPGINGLTVEFYKAYWDIVAPDLLEVFNESLSSGSLPVSCRRAVMALLPKKGNLQDIRNWRPVSLLCTDYKILSKVLATRLREAMEEVIHRDQTYCVPGRSIVDNVHLIRDVLKTSSLLGLNTGLISLDQEKAFDRVEHRFLWKTMERFGFRTSFIAKIQALYGGIESVLKLSFNGSLCAPFRACRGVRQGCALSGMLYALSLEPLLCKIRSSIAGFVLPGFNKNIVLSAYADDVVILTQNQSDVDVLSRLTDSFNVLSSARVNWRKSEALAVGEWRDGLPVLPQSLCWKRDGFKYLGVFLGDEDTEKKNWEDIPGKVEGKLNKWRWLKSQMSYRGRVLVVNNLVASMLWHRLACLQPPPGLLDQIQKKIVDFFWDKKHWVPQGVLFLPREEGGQGLIHVASRTATFRLQFVQRFLTGPADLVWRETASCLFRRVSNLGLDAALFLIDSKSLKVNGLPPFYQSVLKSWALFKNTLQKSSNSLFWLLNQPLLYNARMDISREATPGLKAALLRSRTLVFKQVVDAAGPALTDAGALRSRLGVRTTATADRALTLWRKRLTGTEVLLLAMYSGGMEPNPEDPFPDLYLTPRLGDTSGPLLEKARELNLHTGDKKAIYLNCVRATHRARLNHRPPTVWSSRLGGDGGAPCWRVLYKPPIQKRTADLQWRLLHGAIACNAVVSAFSSAVSNTCPFCGHPETLFHFFSECERLTGFFTLLAQVFNLFNVGFCERTFIYGAGYKKTSQKKWQLLNFVCGAAKLAIYVTRRNKVEGRAGQDAASVWRCSVRCRLRLEFGFYKMTDDQQTFIDTWCFGQILCSVDNNILHLSKILNY</sequence>
<dbReference type="CDD" id="cd09076">
    <property type="entry name" value="L1-EN"/>
    <property type="match status" value="1"/>
</dbReference>
<dbReference type="SUPFAM" id="SSF56219">
    <property type="entry name" value="DNase I-like"/>
    <property type="match status" value="1"/>
</dbReference>
<dbReference type="InterPro" id="IPR000477">
    <property type="entry name" value="RT_dom"/>
</dbReference>
<keyword evidence="1" id="KW-0732">Signal</keyword>
<proteinExistence type="predicted"/>
<reference evidence="3" key="1">
    <citation type="journal article" date="2004" name="Mol. Biol. Evol.">
        <title>Cross-genome screening of novel sequence-specific non-LTR retrotransposons: various multicopy RNA genes and microsatellites are selected as targets.</title>
        <authorList>
            <person name="Kojima K.K."/>
            <person name="Fujiwara H."/>
        </authorList>
    </citation>
    <scope>NUCLEOTIDE SEQUENCE</scope>
</reference>
<gene>
    <name evidence="3" type="primary">ORF2</name>
</gene>
<organism evidence="3">
    <name type="scientific">Tetraodon nigroviridis</name>
    <name type="common">Spotted green pufferfish</name>
    <name type="synonym">Chelonodon nigroviridis</name>
    <dbReference type="NCBI Taxonomy" id="99883"/>
    <lineage>
        <taxon>Eukaryota</taxon>
        <taxon>Metazoa</taxon>
        <taxon>Chordata</taxon>
        <taxon>Craniata</taxon>
        <taxon>Vertebrata</taxon>
        <taxon>Euteleostomi</taxon>
        <taxon>Actinopterygii</taxon>
        <taxon>Neopterygii</taxon>
        <taxon>Teleostei</taxon>
        <taxon>Neoteleostei</taxon>
        <taxon>Acanthomorphata</taxon>
        <taxon>Eupercaria</taxon>
        <taxon>Tetraodontiformes</taxon>
        <taxon>Tetradontoidea</taxon>
        <taxon>Tetraodontidae</taxon>
        <taxon>Tetraodon</taxon>
    </lineage>
</organism>
<accession>Q76IM5</accession>
<evidence type="ECO:0000256" key="1">
    <source>
        <dbReference type="SAM" id="SignalP"/>
    </source>
</evidence>